<dbReference type="Pfam" id="PF08241">
    <property type="entry name" value="Methyltransf_11"/>
    <property type="match status" value="1"/>
</dbReference>
<dbReference type="SUPFAM" id="SSF53335">
    <property type="entry name" value="S-adenosyl-L-methionine-dependent methyltransferases"/>
    <property type="match status" value="1"/>
</dbReference>
<dbReference type="RefSeq" id="WP_103684114.1">
    <property type="nucleotide sequence ID" value="NZ_PQGG01000019.1"/>
</dbReference>
<dbReference type="Proteomes" id="UP000237222">
    <property type="component" value="Unassembled WGS sequence"/>
</dbReference>
<dbReference type="InterPro" id="IPR013216">
    <property type="entry name" value="Methyltransf_11"/>
</dbReference>
<organism evidence="2 3">
    <name type="scientific">Zhongshania marina</name>
    <dbReference type="NCBI Taxonomy" id="2304603"/>
    <lineage>
        <taxon>Bacteria</taxon>
        <taxon>Pseudomonadati</taxon>
        <taxon>Pseudomonadota</taxon>
        <taxon>Gammaproteobacteria</taxon>
        <taxon>Cellvibrionales</taxon>
        <taxon>Spongiibacteraceae</taxon>
        <taxon>Zhongshania</taxon>
    </lineage>
</organism>
<protein>
    <recommendedName>
        <fullName evidence="1">Methyltransferase type 11 domain-containing protein</fullName>
    </recommendedName>
</protein>
<feature type="domain" description="Methyltransferase type 11" evidence="1">
    <location>
        <begin position="91"/>
        <end position="130"/>
    </location>
</feature>
<reference evidence="2 3" key="1">
    <citation type="submission" date="2018-01" db="EMBL/GenBank/DDBJ databases">
        <authorList>
            <person name="Yu X.-D."/>
        </authorList>
    </citation>
    <scope>NUCLEOTIDE SEQUENCE [LARGE SCALE GENOMIC DNA]</scope>
    <source>
        <strain evidence="2 3">ZX-21</strain>
    </source>
</reference>
<accession>A0A2S4HGP8</accession>
<evidence type="ECO:0000313" key="2">
    <source>
        <dbReference type="EMBL" id="POP53172.1"/>
    </source>
</evidence>
<dbReference type="GO" id="GO:0008757">
    <property type="term" value="F:S-adenosylmethionine-dependent methyltransferase activity"/>
    <property type="evidence" value="ECO:0007669"/>
    <property type="project" value="InterPro"/>
</dbReference>
<comment type="caution">
    <text evidence="2">The sequence shown here is derived from an EMBL/GenBank/DDBJ whole genome shotgun (WGS) entry which is preliminary data.</text>
</comment>
<name>A0A2S4HGP8_9GAMM</name>
<dbReference type="OrthoDB" id="932345at2"/>
<dbReference type="InterPro" id="IPR029063">
    <property type="entry name" value="SAM-dependent_MTases_sf"/>
</dbReference>
<dbReference type="AlphaFoldDB" id="A0A2S4HGP8"/>
<dbReference type="Gene3D" id="3.40.50.150">
    <property type="entry name" value="Vaccinia Virus protein VP39"/>
    <property type="match status" value="1"/>
</dbReference>
<sequence>MKKCLRGLLGIRVQPNKTIAKLCRGECIEIGALSAPAVLPKATSIRYADVGTKEQTKNALEKIGYFGYHKRKEGFVDVDIVFGANEPPLASLASASVDTVFSSHSLEHSSNPIAALMDYLRVLRPGGIVYTIIPNKKYTYDRKRALTPSEVLIDKYVNDRWAYTLDEYRDVYLNTENHEVYDNHTEADILQAFEDADGHHHIYVYDETNVMAMIAFVVERSGGELIYFDSSNNSELHFAIRK</sequence>
<evidence type="ECO:0000313" key="3">
    <source>
        <dbReference type="Proteomes" id="UP000237222"/>
    </source>
</evidence>
<dbReference type="EMBL" id="PQGG01000019">
    <property type="protein sequence ID" value="POP53172.1"/>
    <property type="molecule type" value="Genomic_DNA"/>
</dbReference>
<gene>
    <name evidence="2" type="ORF">C0068_08780</name>
</gene>
<proteinExistence type="predicted"/>
<evidence type="ECO:0000259" key="1">
    <source>
        <dbReference type="Pfam" id="PF08241"/>
    </source>
</evidence>